<dbReference type="PRINTS" id="PR00502">
    <property type="entry name" value="NUDIXFAMILY"/>
</dbReference>
<dbReference type="InterPro" id="IPR015797">
    <property type="entry name" value="NUDIX_hydrolase-like_dom_sf"/>
</dbReference>
<dbReference type="GO" id="GO:0006753">
    <property type="term" value="P:nucleoside phosphate metabolic process"/>
    <property type="evidence" value="ECO:0007669"/>
    <property type="project" value="TreeGrafter"/>
</dbReference>
<dbReference type="PANTHER" id="PTHR11839:SF18">
    <property type="entry name" value="NUDIX HYDROLASE DOMAIN-CONTAINING PROTEIN"/>
    <property type="match status" value="1"/>
</dbReference>
<dbReference type="InterPro" id="IPR000086">
    <property type="entry name" value="NUDIX_hydrolase_dom"/>
</dbReference>
<comment type="cofactor">
    <cofactor evidence="1">
        <name>Mg(2+)</name>
        <dbReference type="ChEBI" id="CHEBI:18420"/>
    </cofactor>
</comment>
<dbReference type="SUPFAM" id="SSF55811">
    <property type="entry name" value="Nudix"/>
    <property type="match status" value="1"/>
</dbReference>
<protein>
    <recommendedName>
        <fullName evidence="4">Nudix hydrolase domain-containing protein</fullName>
    </recommendedName>
</protein>
<comment type="caution">
    <text evidence="5">The sequence shown here is derived from an EMBL/GenBank/DDBJ whole genome shotgun (WGS) entry which is preliminary data.</text>
</comment>
<reference evidence="5 6" key="1">
    <citation type="journal article" date="2016" name="Nat. Commun.">
        <title>Thousands of microbial genomes shed light on interconnected biogeochemical processes in an aquifer system.</title>
        <authorList>
            <person name="Anantharaman K."/>
            <person name="Brown C.T."/>
            <person name="Hug L.A."/>
            <person name="Sharon I."/>
            <person name="Castelle C.J."/>
            <person name="Probst A.J."/>
            <person name="Thomas B.C."/>
            <person name="Singh A."/>
            <person name="Wilkins M.J."/>
            <person name="Karaoz U."/>
            <person name="Brodie E.L."/>
            <person name="Williams K.H."/>
            <person name="Hubbard S.S."/>
            <person name="Banfield J.F."/>
        </authorList>
    </citation>
    <scope>NUCLEOTIDE SEQUENCE [LARGE SCALE GENOMIC DNA]</scope>
</reference>
<dbReference type="EMBL" id="MHIL01000020">
    <property type="protein sequence ID" value="OGY51310.1"/>
    <property type="molecule type" value="Genomic_DNA"/>
</dbReference>
<name>A0A1G1YHY0_9BACT</name>
<dbReference type="STRING" id="1797542.A3J59_02475"/>
<dbReference type="AlphaFoldDB" id="A0A1G1YHY0"/>
<organism evidence="5 6">
    <name type="scientific">Candidatus Buchananbacteria bacterium RIFCSPHIGHO2_02_FULL_56_16</name>
    <dbReference type="NCBI Taxonomy" id="1797542"/>
    <lineage>
        <taxon>Bacteria</taxon>
        <taxon>Candidatus Buchananiibacteriota</taxon>
    </lineage>
</organism>
<dbReference type="InterPro" id="IPR020476">
    <property type="entry name" value="Nudix_hydrolase"/>
</dbReference>
<dbReference type="PROSITE" id="PS51462">
    <property type="entry name" value="NUDIX"/>
    <property type="match status" value="1"/>
</dbReference>
<comment type="similarity">
    <text evidence="3">Belongs to the Nudix hydrolase family.</text>
</comment>
<evidence type="ECO:0000259" key="4">
    <source>
        <dbReference type="PROSITE" id="PS51462"/>
    </source>
</evidence>
<dbReference type="GO" id="GO:0019693">
    <property type="term" value="P:ribose phosphate metabolic process"/>
    <property type="evidence" value="ECO:0007669"/>
    <property type="project" value="TreeGrafter"/>
</dbReference>
<dbReference type="Proteomes" id="UP000177310">
    <property type="component" value="Unassembled WGS sequence"/>
</dbReference>
<evidence type="ECO:0000313" key="6">
    <source>
        <dbReference type="Proteomes" id="UP000177310"/>
    </source>
</evidence>
<evidence type="ECO:0000256" key="1">
    <source>
        <dbReference type="ARBA" id="ARBA00001946"/>
    </source>
</evidence>
<dbReference type="CDD" id="cd03424">
    <property type="entry name" value="NUDIX_ADPRase_Nudt5_UGPPase_Nudt14"/>
    <property type="match status" value="1"/>
</dbReference>
<evidence type="ECO:0000313" key="5">
    <source>
        <dbReference type="EMBL" id="OGY51310.1"/>
    </source>
</evidence>
<accession>A0A1G1YHY0</accession>
<proteinExistence type="inferred from homology"/>
<dbReference type="PROSITE" id="PS00893">
    <property type="entry name" value="NUDIX_BOX"/>
    <property type="match status" value="1"/>
</dbReference>
<dbReference type="Gene3D" id="3.90.79.10">
    <property type="entry name" value="Nucleoside Triphosphate Pyrophosphohydrolase"/>
    <property type="match status" value="1"/>
</dbReference>
<dbReference type="PANTHER" id="PTHR11839">
    <property type="entry name" value="UDP/ADP-SUGAR PYROPHOSPHATASE"/>
    <property type="match status" value="1"/>
</dbReference>
<keyword evidence="2 3" id="KW-0378">Hydrolase</keyword>
<evidence type="ECO:0000256" key="2">
    <source>
        <dbReference type="ARBA" id="ARBA00022801"/>
    </source>
</evidence>
<feature type="domain" description="Nudix hydrolase" evidence="4">
    <location>
        <begin position="73"/>
        <end position="206"/>
    </location>
</feature>
<dbReference type="InterPro" id="IPR020084">
    <property type="entry name" value="NUDIX_hydrolase_CS"/>
</dbReference>
<sequence>MPRKAIPFTEAQALFPEFQPGWLEHNPECTDPPNVAIGSPRFGTIRHVVVIGTDADGTPTKPLWDQVVMEEGPKDRDFPGVIIVPYCLIGSQLYVILRQRHRPVRDTNALEFPQGGIEAGETVEQCARRELEEETGLRAVNVVELPSVCAEPDWFPRGTKIVAAAISSAQVEEHTDSYRVCSVSNLAFSMLIDAATSLAALVRFLAWNQAKQPITH</sequence>
<dbReference type="GO" id="GO:0016462">
    <property type="term" value="F:pyrophosphatase activity"/>
    <property type="evidence" value="ECO:0007669"/>
    <property type="project" value="UniProtKB-ARBA"/>
</dbReference>
<evidence type="ECO:0000256" key="3">
    <source>
        <dbReference type="RuleBase" id="RU003476"/>
    </source>
</evidence>
<gene>
    <name evidence="5" type="ORF">A3J59_02475</name>
</gene>
<dbReference type="Pfam" id="PF00293">
    <property type="entry name" value="NUDIX"/>
    <property type="match status" value="1"/>
</dbReference>